<protein>
    <submittedName>
        <fullName evidence="1">Putative DNA-binding protein</fullName>
    </submittedName>
</protein>
<evidence type="ECO:0000313" key="1">
    <source>
        <dbReference type="EMBL" id="VTQ91259.1"/>
    </source>
</evidence>
<evidence type="ECO:0000313" key="2">
    <source>
        <dbReference type="Proteomes" id="UP000308489"/>
    </source>
</evidence>
<dbReference type="AlphaFoldDB" id="A0A4U9RHJ9"/>
<sequence>MLNKMTEDIRVNDINKLDNITYLWCFNEIEVRPKTITMNLYENIFKIFEHSDFDIIRENEDFIKIVNELKDLEKGYLDRGQRNY</sequence>
<keyword evidence="2" id="KW-1185">Reference proteome</keyword>
<dbReference type="EMBL" id="LR590481">
    <property type="protein sequence ID" value="VTQ91259.1"/>
    <property type="molecule type" value="Genomic_DNA"/>
</dbReference>
<accession>A0A4U9RHJ9</accession>
<dbReference type="Proteomes" id="UP000308489">
    <property type="component" value="Chromosome 1"/>
</dbReference>
<name>A0A4U9RHJ9_HATHI</name>
<dbReference type="KEGG" id="hhw:NCTC503_01773"/>
<organism evidence="1 2">
    <name type="scientific">Hathewaya histolytica</name>
    <name type="common">Clostridium histolyticum</name>
    <dbReference type="NCBI Taxonomy" id="1498"/>
    <lineage>
        <taxon>Bacteria</taxon>
        <taxon>Bacillati</taxon>
        <taxon>Bacillota</taxon>
        <taxon>Clostridia</taxon>
        <taxon>Eubacteriales</taxon>
        <taxon>Clostridiaceae</taxon>
        <taxon>Hathewaya</taxon>
    </lineage>
</organism>
<proteinExistence type="predicted"/>
<gene>
    <name evidence="1" type="ORF">NCTC503_01773</name>
</gene>
<keyword evidence="1" id="KW-0238">DNA-binding</keyword>
<reference evidence="1 2" key="1">
    <citation type="submission" date="2019-05" db="EMBL/GenBank/DDBJ databases">
        <authorList>
            <consortium name="Pathogen Informatics"/>
        </authorList>
    </citation>
    <scope>NUCLEOTIDE SEQUENCE [LARGE SCALE GENOMIC DNA]</scope>
    <source>
        <strain evidence="1 2">NCTC503</strain>
    </source>
</reference>
<dbReference type="GO" id="GO:0003677">
    <property type="term" value="F:DNA binding"/>
    <property type="evidence" value="ECO:0007669"/>
    <property type="project" value="UniProtKB-KW"/>
</dbReference>